<dbReference type="InterPro" id="IPR039420">
    <property type="entry name" value="WalR-like"/>
</dbReference>
<keyword evidence="3 8" id="KW-0238">DNA-binding</keyword>
<dbReference type="CDD" id="cd17535">
    <property type="entry name" value="REC_NarL-like"/>
    <property type="match status" value="1"/>
</dbReference>
<evidence type="ECO:0000259" key="6">
    <source>
        <dbReference type="PROSITE" id="PS50043"/>
    </source>
</evidence>
<keyword evidence="4" id="KW-0804">Transcription</keyword>
<comment type="caution">
    <text evidence="8">The sequence shown here is derived from an EMBL/GenBank/DDBJ whole genome shotgun (WGS) entry which is preliminary data.</text>
</comment>
<gene>
    <name evidence="8" type="ORF">GCM10007304_07400</name>
</gene>
<dbReference type="PROSITE" id="PS50110">
    <property type="entry name" value="RESPONSE_REGULATORY"/>
    <property type="match status" value="1"/>
</dbReference>
<evidence type="ECO:0000256" key="2">
    <source>
        <dbReference type="ARBA" id="ARBA00023015"/>
    </source>
</evidence>
<evidence type="ECO:0000313" key="8">
    <source>
        <dbReference type="EMBL" id="GGF95996.1"/>
    </source>
</evidence>
<dbReference type="SUPFAM" id="SSF46894">
    <property type="entry name" value="C-terminal effector domain of the bipartite response regulators"/>
    <property type="match status" value="1"/>
</dbReference>
<name>A0A917FPI7_9NOCA</name>
<dbReference type="EMBL" id="BMCU01000001">
    <property type="protein sequence ID" value="GGF95996.1"/>
    <property type="molecule type" value="Genomic_DNA"/>
</dbReference>
<proteinExistence type="predicted"/>
<dbReference type="InterPro" id="IPR016032">
    <property type="entry name" value="Sig_transdc_resp-reg_C-effctor"/>
</dbReference>
<dbReference type="SMART" id="SM00448">
    <property type="entry name" value="REC"/>
    <property type="match status" value="1"/>
</dbReference>
<dbReference type="CDD" id="cd06170">
    <property type="entry name" value="LuxR_C_like"/>
    <property type="match status" value="1"/>
</dbReference>
<feature type="modified residue" description="4-aspartylphosphate" evidence="5">
    <location>
        <position position="54"/>
    </location>
</feature>
<dbReference type="Pfam" id="PF00072">
    <property type="entry name" value="Response_reg"/>
    <property type="match status" value="1"/>
</dbReference>
<dbReference type="InterPro" id="IPR058245">
    <property type="entry name" value="NreC/VraR/RcsB-like_REC"/>
</dbReference>
<dbReference type="PROSITE" id="PS00622">
    <property type="entry name" value="HTH_LUXR_1"/>
    <property type="match status" value="1"/>
</dbReference>
<dbReference type="Gene3D" id="3.40.50.2300">
    <property type="match status" value="1"/>
</dbReference>
<dbReference type="PRINTS" id="PR00038">
    <property type="entry name" value="HTHLUXR"/>
</dbReference>
<dbReference type="InterPro" id="IPR000792">
    <property type="entry name" value="Tscrpt_reg_LuxR_C"/>
</dbReference>
<reference evidence="8" key="1">
    <citation type="journal article" date="2014" name="Int. J. Syst. Evol. Microbiol.">
        <title>Complete genome sequence of Corynebacterium casei LMG S-19264T (=DSM 44701T), isolated from a smear-ripened cheese.</title>
        <authorList>
            <consortium name="US DOE Joint Genome Institute (JGI-PGF)"/>
            <person name="Walter F."/>
            <person name="Albersmeier A."/>
            <person name="Kalinowski J."/>
            <person name="Ruckert C."/>
        </authorList>
    </citation>
    <scope>NUCLEOTIDE SEQUENCE</scope>
    <source>
        <strain evidence="8">CCM 7905</strain>
    </source>
</reference>
<accession>A0A917FPI7</accession>
<dbReference type="SUPFAM" id="SSF52172">
    <property type="entry name" value="CheY-like"/>
    <property type="match status" value="1"/>
</dbReference>
<protein>
    <submittedName>
        <fullName evidence="8">DNA-binding response regulator</fullName>
    </submittedName>
</protein>
<keyword evidence="1 5" id="KW-0597">Phosphoprotein</keyword>
<dbReference type="InterPro" id="IPR001789">
    <property type="entry name" value="Sig_transdc_resp-reg_receiver"/>
</dbReference>
<dbReference type="PANTHER" id="PTHR43214:SF24">
    <property type="entry name" value="TRANSCRIPTIONAL REGULATORY PROTEIN NARL-RELATED"/>
    <property type="match status" value="1"/>
</dbReference>
<sequence>MIRVALVDDQELLRVGFRMVLRAQDGIEVVAEAGSGEEALDVVPGARVDVVLMDIRMPGMGGIDATRKLVTLPSPPKVLVLTTFDLDEYVYDSIEAGASGFLLKDVPSAELVYAIRVVAAGDAIVAPSTTRRLLARFTAPARTPDGTSVDTLTDREREVLVLLAGGASNAEIASSLFVAEATVKTHVHRILTKLDLRDRVQAVVFAYEIGLVLPG</sequence>
<dbReference type="Proteomes" id="UP000654257">
    <property type="component" value="Unassembled WGS sequence"/>
</dbReference>
<dbReference type="GO" id="GO:0000160">
    <property type="term" value="P:phosphorelay signal transduction system"/>
    <property type="evidence" value="ECO:0007669"/>
    <property type="project" value="InterPro"/>
</dbReference>
<evidence type="ECO:0000256" key="3">
    <source>
        <dbReference type="ARBA" id="ARBA00023125"/>
    </source>
</evidence>
<organism evidence="8 9">
    <name type="scientific">Rhodococcoides trifolii</name>
    <dbReference type="NCBI Taxonomy" id="908250"/>
    <lineage>
        <taxon>Bacteria</taxon>
        <taxon>Bacillati</taxon>
        <taxon>Actinomycetota</taxon>
        <taxon>Actinomycetes</taxon>
        <taxon>Mycobacteriales</taxon>
        <taxon>Nocardiaceae</taxon>
        <taxon>Rhodococcoides</taxon>
    </lineage>
</organism>
<keyword evidence="9" id="KW-1185">Reference proteome</keyword>
<evidence type="ECO:0000256" key="1">
    <source>
        <dbReference type="ARBA" id="ARBA00022553"/>
    </source>
</evidence>
<feature type="domain" description="HTH luxR-type" evidence="6">
    <location>
        <begin position="145"/>
        <end position="210"/>
    </location>
</feature>
<dbReference type="Pfam" id="PF00196">
    <property type="entry name" value="GerE"/>
    <property type="match status" value="1"/>
</dbReference>
<dbReference type="AlphaFoldDB" id="A0A917FPI7"/>
<dbReference type="InterPro" id="IPR011006">
    <property type="entry name" value="CheY-like_superfamily"/>
</dbReference>
<evidence type="ECO:0000256" key="5">
    <source>
        <dbReference type="PROSITE-ProRule" id="PRU00169"/>
    </source>
</evidence>
<dbReference type="SMART" id="SM00421">
    <property type="entry name" value="HTH_LUXR"/>
    <property type="match status" value="1"/>
</dbReference>
<dbReference type="GO" id="GO:0003677">
    <property type="term" value="F:DNA binding"/>
    <property type="evidence" value="ECO:0007669"/>
    <property type="project" value="UniProtKB-KW"/>
</dbReference>
<reference evidence="8" key="2">
    <citation type="submission" date="2020-09" db="EMBL/GenBank/DDBJ databases">
        <authorList>
            <person name="Sun Q."/>
            <person name="Sedlacek I."/>
        </authorList>
    </citation>
    <scope>NUCLEOTIDE SEQUENCE</scope>
    <source>
        <strain evidence="8">CCM 7905</strain>
    </source>
</reference>
<dbReference type="GO" id="GO:0006355">
    <property type="term" value="P:regulation of DNA-templated transcription"/>
    <property type="evidence" value="ECO:0007669"/>
    <property type="project" value="InterPro"/>
</dbReference>
<feature type="domain" description="Response regulatory" evidence="7">
    <location>
        <begin position="3"/>
        <end position="119"/>
    </location>
</feature>
<evidence type="ECO:0000259" key="7">
    <source>
        <dbReference type="PROSITE" id="PS50110"/>
    </source>
</evidence>
<evidence type="ECO:0000256" key="4">
    <source>
        <dbReference type="ARBA" id="ARBA00023163"/>
    </source>
</evidence>
<dbReference type="PROSITE" id="PS50043">
    <property type="entry name" value="HTH_LUXR_2"/>
    <property type="match status" value="1"/>
</dbReference>
<evidence type="ECO:0000313" key="9">
    <source>
        <dbReference type="Proteomes" id="UP000654257"/>
    </source>
</evidence>
<keyword evidence="2" id="KW-0805">Transcription regulation</keyword>
<dbReference type="PANTHER" id="PTHR43214">
    <property type="entry name" value="TWO-COMPONENT RESPONSE REGULATOR"/>
    <property type="match status" value="1"/>
</dbReference>